<name>A0A972FQX3_9FLAO</name>
<accession>A0A972FQX3</accession>
<keyword evidence="2" id="KW-1185">Reference proteome</keyword>
<dbReference type="AlphaFoldDB" id="A0A972FQX3"/>
<gene>
    <name evidence="1" type="ORF">G6047_02260</name>
</gene>
<dbReference type="EMBL" id="JAAMPU010000096">
    <property type="protein sequence ID" value="NMH26843.1"/>
    <property type="molecule type" value="Genomic_DNA"/>
</dbReference>
<reference evidence="1" key="1">
    <citation type="submission" date="2020-02" db="EMBL/GenBank/DDBJ databases">
        <title>Flavobacterium sp. genome.</title>
        <authorList>
            <person name="Jung H.S."/>
            <person name="Baek J.H."/>
            <person name="Jeon C.O."/>
        </authorList>
    </citation>
    <scope>NUCLEOTIDE SEQUENCE</scope>
    <source>
        <strain evidence="1">SE-s28</strain>
    </source>
</reference>
<protein>
    <submittedName>
        <fullName evidence="1">DNA topoisomerase IV</fullName>
    </submittedName>
</protein>
<organism evidence="1 2">
    <name type="scientific">Flavobacterium silvaticum</name>
    <dbReference type="NCBI Taxonomy" id="1852020"/>
    <lineage>
        <taxon>Bacteria</taxon>
        <taxon>Pseudomonadati</taxon>
        <taxon>Bacteroidota</taxon>
        <taxon>Flavobacteriia</taxon>
        <taxon>Flavobacteriales</taxon>
        <taxon>Flavobacteriaceae</taxon>
        <taxon>Flavobacterium</taxon>
    </lineage>
</organism>
<sequence length="128" mass="14751">MRSIVLLVVSFLMVSCLEQPERDCKSFHDGWFRFEMKVDGVKQTTVFERRGNIEIDHYNGKSDTATIRWVSDCEYVITKLHPKNRAESKAIAMKILTTTKNSYTFEFGEVGNPQTVKGTVTRLPQKPF</sequence>
<evidence type="ECO:0000313" key="2">
    <source>
        <dbReference type="Proteomes" id="UP000712080"/>
    </source>
</evidence>
<dbReference type="RefSeq" id="WP_169525844.1">
    <property type="nucleotide sequence ID" value="NZ_JAAMPU010000096.1"/>
</dbReference>
<dbReference type="PROSITE" id="PS51257">
    <property type="entry name" value="PROKAR_LIPOPROTEIN"/>
    <property type="match status" value="1"/>
</dbReference>
<evidence type="ECO:0000313" key="1">
    <source>
        <dbReference type="EMBL" id="NMH26843.1"/>
    </source>
</evidence>
<dbReference type="Proteomes" id="UP000712080">
    <property type="component" value="Unassembled WGS sequence"/>
</dbReference>
<proteinExistence type="predicted"/>
<comment type="caution">
    <text evidence="1">The sequence shown here is derived from an EMBL/GenBank/DDBJ whole genome shotgun (WGS) entry which is preliminary data.</text>
</comment>